<protein>
    <submittedName>
        <fullName evidence="1">TELO2-interacting protein 1 homolog isoform X1</fullName>
    </submittedName>
</protein>
<sequence>MPDRGWDQNGMVRSGSVRYKIHVEAFITLRVLVAKAGTTDKLAFFLPDFVSQIGKVLHVSKTMISGATGSMEAMDQALRSLTEFLMTPNRLGNVRGGVVLDFESFVVLLPSVKEESRDFGMFGYDNPFGSRVAGAGRRKRDCKVELVASKGRVPVVFRLCFPKEKENHPHSATYKCWFTAMNTPTISSPKRPLNRPKFAKVTSSIGVRYLQLSSQSFYTNWSNYELSVTSLYWPPKMKVEEVSSVQALKQDASHEERSLSAQSLAARARLHISNNHIFSKDQALCNAQNQAIEHYFSQRLHLPVIEYSISIMVEVIHP</sequence>
<proteinExistence type="predicted"/>
<accession>A0A699GP29</accession>
<dbReference type="GO" id="GO:0005737">
    <property type="term" value="C:cytoplasm"/>
    <property type="evidence" value="ECO:0007669"/>
    <property type="project" value="TreeGrafter"/>
</dbReference>
<gene>
    <name evidence="1" type="ORF">Tci_140253</name>
</gene>
<name>A0A699GP29_TANCI</name>
<dbReference type="AlphaFoldDB" id="A0A699GP29"/>
<organism evidence="1">
    <name type="scientific">Tanacetum cinerariifolium</name>
    <name type="common">Dalmatian daisy</name>
    <name type="synonym">Chrysanthemum cinerariifolium</name>
    <dbReference type="NCBI Taxonomy" id="118510"/>
    <lineage>
        <taxon>Eukaryota</taxon>
        <taxon>Viridiplantae</taxon>
        <taxon>Streptophyta</taxon>
        <taxon>Embryophyta</taxon>
        <taxon>Tracheophyta</taxon>
        <taxon>Spermatophyta</taxon>
        <taxon>Magnoliopsida</taxon>
        <taxon>eudicotyledons</taxon>
        <taxon>Gunneridae</taxon>
        <taxon>Pentapetalae</taxon>
        <taxon>asterids</taxon>
        <taxon>campanulids</taxon>
        <taxon>Asterales</taxon>
        <taxon>Asteraceae</taxon>
        <taxon>Asteroideae</taxon>
        <taxon>Anthemideae</taxon>
        <taxon>Anthemidinae</taxon>
        <taxon>Tanacetum</taxon>
    </lineage>
</organism>
<evidence type="ECO:0000313" key="1">
    <source>
        <dbReference type="EMBL" id="GEV68276.1"/>
    </source>
</evidence>
<dbReference type="PANTHER" id="PTHR18460:SF3">
    <property type="entry name" value="TELO2-INTERACTING PROTEIN 1 HOMOLOG"/>
    <property type="match status" value="1"/>
</dbReference>
<reference evidence="1" key="1">
    <citation type="journal article" date="2019" name="Sci. Rep.">
        <title>Draft genome of Tanacetum cinerariifolium, the natural source of mosquito coil.</title>
        <authorList>
            <person name="Yamashiro T."/>
            <person name="Shiraishi A."/>
            <person name="Satake H."/>
            <person name="Nakayama K."/>
        </authorList>
    </citation>
    <scope>NUCLEOTIDE SEQUENCE</scope>
</reference>
<dbReference type="InterPro" id="IPR052587">
    <property type="entry name" value="TELO2-interacting_protein_1"/>
</dbReference>
<dbReference type="PANTHER" id="PTHR18460">
    <property type="entry name" value="TEL2 INTERACTING PROTEIN 1 TTI1 FAMILY MEMBER"/>
    <property type="match status" value="1"/>
</dbReference>
<dbReference type="EMBL" id="BKCJ010030912">
    <property type="protein sequence ID" value="GEV68276.1"/>
    <property type="molecule type" value="Genomic_DNA"/>
</dbReference>
<comment type="caution">
    <text evidence="1">The sequence shown here is derived from an EMBL/GenBank/DDBJ whole genome shotgun (WGS) entry which is preliminary data.</text>
</comment>